<proteinExistence type="predicted"/>
<dbReference type="Pfam" id="PF00440">
    <property type="entry name" value="TetR_N"/>
    <property type="match status" value="1"/>
</dbReference>
<keyword evidence="7" id="KW-1185">Reference proteome</keyword>
<evidence type="ECO:0000313" key="6">
    <source>
        <dbReference type="EMBL" id="KRM01480.1"/>
    </source>
</evidence>
<dbReference type="PANTHER" id="PTHR47506">
    <property type="entry name" value="TRANSCRIPTIONAL REGULATORY PROTEIN"/>
    <property type="match status" value="1"/>
</dbReference>
<dbReference type="PANTHER" id="PTHR47506:SF1">
    <property type="entry name" value="HTH-TYPE TRANSCRIPTIONAL REGULATOR YJDC"/>
    <property type="match status" value="1"/>
</dbReference>
<comment type="caution">
    <text evidence="6">The sequence shown here is derived from an EMBL/GenBank/DDBJ whole genome shotgun (WGS) entry which is preliminary data.</text>
</comment>
<keyword evidence="1" id="KW-0805">Transcription regulation</keyword>
<sequence length="152" mass="16825">MTSHSILLLTERSKIIYNKIMGRNKKFDQATVISTISQTFIQYGYEGTSLDDLVKATGLLRGSLYASFGSKRGMFLATLEQAISVDPTSETTIDLVIIALMDLTSHDQKINQLVTDWSQQYSSTTLVNLLGQAILKHGQLKGAPHGKPRNHQ</sequence>
<dbReference type="EMBL" id="AZFN01000017">
    <property type="protein sequence ID" value="KRM01480.1"/>
    <property type="molecule type" value="Genomic_DNA"/>
</dbReference>
<keyword evidence="3" id="KW-0804">Transcription</keyword>
<evidence type="ECO:0000313" key="7">
    <source>
        <dbReference type="Proteomes" id="UP000051739"/>
    </source>
</evidence>
<dbReference type="Gene3D" id="1.10.10.60">
    <property type="entry name" value="Homeodomain-like"/>
    <property type="match status" value="1"/>
</dbReference>
<dbReference type="SUPFAM" id="SSF46689">
    <property type="entry name" value="Homeodomain-like"/>
    <property type="match status" value="1"/>
</dbReference>
<dbReference type="PATRIC" id="fig|1423749.3.peg.618"/>
<gene>
    <name evidence="6" type="ORF">FC60_GL000613</name>
</gene>
<organism evidence="6 7">
    <name type="scientific">Limosilactobacillus gastricus DSM 16045</name>
    <dbReference type="NCBI Taxonomy" id="1423749"/>
    <lineage>
        <taxon>Bacteria</taxon>
        <taxon>Bacillati</taxon>
        <taxon>Bacillota</taxon>
        <taxon>Bacilli</taxon>
        <taxon>Lactobacillales</taxon>
        <taxon>Lactobacillaceae</taxon>
        <taxon>Limosilactobacillus</taxon>
    </lineage>
</organism>
<accession>A0A0R1V7J5</accession>
<dbReference type="GO" id="GO:0003677">
    <property type="term" value="F:DNA binding"/>
    <property type="evidence" value="ECO:0007669"/>
    <property type="project" value="UniProtKB-UniRule"/>
</dbReference>
<dbReference type="AlphaFoldDB" id="A0A0R1V7J5"/>
<dbReference type="PROSITE" id="PS50977">
    <property type="entry name" value="HTH_TETR_2"/>
    <property type="match status" value="1"/>
</dbReference>
<evidence type="ECO:0000259" key="5">
    <source>
        <dbReference type="PROSITE" id="PS50977"/>
    </source>
</evidence>
<evidence type="ECO:0000256" key="4">
    <source>
        <dbReference type="PROSITE-ProRule" id="PRU00335"/>
    </source>
</evidence>
<protein>
    <recommendedName>
        <fullName evidence="5">HTH tetR-type domain-containing protein</fullName>
    </recommendedName>
</protein>
<dbReference type="InterPro" id="IPR009057">
    <property type="entry name" value="Homeodomain-like_sf"/>
</dbReference>
<reference evidence="6 7" key="1">
    <citation type="journal article" date="2015" name="Genome Announc.">
        <title>Expanding the biotechnology potential of lactobacilli through comparative genomics of 213 strains and associated genera.</title>
        <authorList>
            <person name="Sun Z."/>
            <person name="Harris H.M."/>
            <person name="McCann A."/>
            <person name="Guo C."/>
            <person name="Argimon S."/>
            <person name="Zhang W."/>
            <person name="Yang X."/>
            <person name="Jeffery I.B."/>
            <person name="Cooney J.C."/>
            <person name="Kagawa T.F."/>
            <person name="Liu W."/>
            <person name="Song Y."/>
            <person name="Salvetti E."/>
            <person name="Wrobel A."/>
            <person name="Rasinkangas P."/>
            <person name="Parkhill J."/>
            <person name="Rea M.C."/>
            <person name="O'Sullivan O."/>
            <person name="Ritari J."/>
            <person name="Douillard F.P."/>
            <person name="Paul Ross R."/>
            <person name="Yang R."/>
            <person name="Briner A.E."/>
            <person name="Felis G.E."/>
            <person name="de Vos W.M."/>
            <person name="Barrangou R."/>
            <person name="Klaenhammer T.R."/>
            <person name="Caufield P.W."/>
            <person name="Cui Y."/>
            <person name="Zhang H."/>
            <person name="O'Toole P.W."/>
        </authorList>
    </citation>
    <scope>NUCLEOTIDE SEQUENCE [LARGE SCALE GENOMIC DNA]</scope>
    <source>
        <strain evidence="6 7">DSM 16045</strain>
    </source>
</reference>
<evidence type="ECO:0000256" key="2">
    <source>
        <dbReference type="ARBA" id="ARBA00023125"/>
    </source>
</evidence>
<keyword evidence="2 4" id="KW-0238">DNA-binding</keyword>
<feature type="DNA-binding region" description="H-T-H motif" evidence="4">
    <location>
        <begin position="49"/>
        <end position="68"/>
    </location>
</feature>
<dbReference type="InterPro" id="IPR001647">
    <property type="entry name" value="HTH_TetR"/>
</dbReference>
<dbReference type="Proteomes" id="UP000051739">
    <property type="component" value="Unassembled WGS sequence"/>
</dbReference>
<evidence type="ECO:0000256" key="1">
    <source>
        <dbReference type="ARBA" id="ARBA00023015"/>
    </source>
</evidence>
<evidence type="ECO:0000256" key="3">
    <source>
        <dbReference type="ARBA" id="ARBA00023163"/>
    </source>
</evidence>
<name>A0A0R1V7J5_9LACO</name>
<feature type="domain" description="HTH tetR-type" evidence="5">
    <location>
        <begin position="26"/>
        <end position="86"/>
    </location>
</feature>